<dbReference type="AlphaFoldDB" id="A0A8H9YQV9"/>
<evidence type="ECO:0000313" key="3">
    <source>
        <dbReference type="Proteomes" id="UP000615613"/>
    </source>
</evidence>
<reference evidence="2" key="2">
    <citation type="submission" date="2021-06" db="EMBL/GenBank/DDBJ databases">
        <title>Updating the genus Pseudomonas: Description of 43 new species and partition of the Pseudomonas putida group.</title>
        <authorList>
            <person name="Girard L."/>
            <person name="Lood C."/>
            <person name="Vandamme P."/>
            <person name="Rokni-Zadeh H."/>
            <person name="van Noort V."/>
            <person name="Hofte M."/>
            <person name="Lavigne R."/>
            <person name="De Mot R."/>
        </authorList>
    </citation>
    <scope>NUCLEOTIDE SEQUENCE</scope>
    <source>
        <strain evidence="2">SWRI145</strain>
    </source>
</reference>
<dbReference type="Proteomes" id="UP000615613">
    <property type="component" value="Chromosome"/>
</dbReference>
<evidence type="ECO:0000313" key="2">
    <source>
        <dbReference type="EMBL" id="QXH83243.1"/>
    </source>
</evidence>
<reference evidence="1" key="1">
    <citation type="journal article" date="2020" name="Microorganisms">
        <title>Reliable Identification of Environmental Pseudomonas Isolates Using the rpoD Gene.</title>
        <authorList>
            <consortium name="The Broad Institute Genome Sequencing Platform"/>
            <person name="Girard L."/>
            <person name="Lood C."/>
            <person name="Rokni-Zadeh H."/>
            <person name="van Noort V."/>
            <person name="Lavigne R."/>
            <person name="De Mot R."/>
        </authorList>
    </citation>
    <scope>NUCLEOTIDE SEQUENCE [LARGE SCALE GENOMIC DNA]</scope>
    <source>
        <strain evidence="1">SWRI145</strain>
    </source>
</reference>
<name>A0A8H9YQV9_9PSED</name>
<organism evidence="1">
    <name type="scientific">Pseudomonas tritici</name>
    <dbReference type="NCBI Taxonomy" id="2745518"/>
    <lineage>
        <taxon>Bacteria</taxon>
        <taxon>Pseudomonadati</taxon>
        <taxon>Pseudomonadota</taxon>
        <taxon>Gammaproteobacteria</taxon>
        <taxon>Pseudomonadales</taxon>
        <taxon>Pseudomonadaceae</taxon>
        <taxon>Pseudomonas</taxon>
    </lineage>
</organism>
<sequence length="495" mass="51354">MDFPKSVPSVGLVDGKFIDEDAVAGTPGSLIPSAWGNAVTLEMIKVIEEAGLTPDEDDNTQLNAAIDLKISESSVEFASQPEAEAGESSTKAMSPLRVFQAIAKVITQATESAYGWIKIATQSQINAGASDLVAVTPKKLASVVQVQSFTAFSTGGTAAALTLTPVPAITTYAPNQRFQVGFSVASAGGDTTINVSGLGPKLLKQYNSAGVKVPAVFAQWQIADVVYDSVDFVLLDVLPTTTANLVGIRGAALNLRVSATGTDSVIAITADELQVENAAGQFITLRNVSCTASFAVAGAGGLAVGAANSQLASTLYYVHVIWDGTAPKGWLTTDVNPATPLPGAFTHRARVSRDFTDATGSKFPLSYLQKGRNGQYVVGGNVAGSPRLISGISGNPVTPTWTPVPLAPFLAPTDAVVYLGLYNQGASTQTTAAPNNAYGAVNSATNMPMCNISNSSANSNQNNFLMRVVPESSNVYYASNATVSHLSAFGWEDSI</sequence>
<dbReference type="EMBL" id="CP077084">
    <property type="protein sequence ID" value="QXH83243.1"/>
    <property type="molecule type" value="Genomic_DNA"/>
</dbReference>
<accession>A0A8H9YQV9</accession>
<dbReference type="EMBL" id="JABWQF010000006">
    <property type="protein sequence ID" value="MBC3292181.1"/>
    <property type="molecule type" value="Genomic_DNA"/>
</dbReference>
<proteinExistence type="predicted"/>
<protein>
    <recommendedName>
        <fullName evidence="4">Phage tail protein</fullName>
    </recommendedName>
</protein>
<dbReference type="KEGG" id="ptrt:HU722_0025260"/>
<evidence type="ECO:0000313" key="1">
    <source>
        <dbReference type="EMBL" id="MBC3292181.1"/>
    </source>
</evidence>
<evidence type="ECO:0008006" key="4">
    <source>
        <dbReference type="Google" id="ProtNLM"/>
    </source>
</evidence>
<keyword evidence="3" id="KW-1185">Reference proteome</keyword>
<gene>
    <name evidence="2" type="ORF">HU722_0025260</name>
    <name evidence="1" type="ORF">HU722_11690</name>
</gene>
<dbReference type="RefSeq" id="WP_186753102.1">
    <property type="nucleotide sequence ID" value="NZ_CP077084.1"/>
</dbReference>